<sequence>MNAFMLVSLAVIAGAFVFIFFYNLLSEIGFLQRMHERKKAVRADAVPLVKRITKEKESPKNAKHPGHIA</sequence>
<evidence type="ECO:0000313" key="2">
    <source>
        <dbReference type="EMBL" id="OGZ02708.1"/>
    </source>
</evidence>
<comment type="caution">
    <text evidence="2">The sequence shown here is derived from an EMBL/GenBank/DDBJ whole genome shotgun (WGS) entry which is preliminary data.</text>
</comment>
<evidence type="ECO:0000313" key="3">
    <source>
        <dbReference type="Proteomes" id="UP000178348"/>
    </source>
</evidence>
<evidence type="ECO:0000256" key="1">
    <source>
        <dbReference type="SAM" id="Phobius"/>
    </source>
</evidence>
<proteinExistence type="predicted"/>
<protein>
    <submittedName>
        <fullName evidence="2">Uncharacterized protein</fullName>
    </submittedName>
</protein>
<feature type="transmembrane region" description="Helical" evidence="1">
    <location>
        <begin position="6"/>
        <end position="25"/>
    </location>
</feature>
<reference evidence="2 3" key="1">
    <citation type="journal article" date="2016" name="Nat. Commun.">
        <title>Thousands of microbial genomes shed light on interconnected biogeochemical processes in an aquifer system.</title>
        <authorList>
            <person name="Anantharaman K."/>
            <person name="Brown C.T."/>
            <person name="Hug L.A."/>
            <person name="Sharon I."/>
            <person name="Castelle C.J."/>
            <person name="Probst A.J."/>
            <person name="Thomas B.C."/>
            <person name="Singh A."/>
            <person name="Wilkins M.J."/>
            <person name="Karaoz U."/>
            <person name="Brodie E.L."/>
            <person name="Williams K.H."/>
            <person name="Hubbard S.S."/>
            <person name="Banfield J.F."/>
        </authorList>
    </citation>
    <scope>NUCLEOTIDE SEQUENCE [LARGE SCALE GENOMIC DNA]</scope>
</reference>
<gene>
    <name evidence="2" type="ORF">A2946_01885</name>
</gene>
<keyword evidence="1" id="KW-0472">Membrane</keyword>
<keyword evidence="1" id="KW-0812">Transmembrane</keyword>
<name>A0A1G2CQI5_9BACT</name>
<keyword evidence="1" id="KW-1133">Transmembrane helix</keyword>
<accession>A0A1G2CQI5</accession>
<dbReference type="EMBL" id="MHLB01000003">
    <property type="protein sequence ID" value="OGZ02708.1"/>
    <property type="molecule type" value="Genomic_DNA"/>
</dbReference>
<dbReference type="Proteomes" id="UP000178348">
    <property type="component" value="Unassembled WGS sequence"/>
</dbReference>
<organism evidence="2 3">
    <name type="scientific">Candidatus Liptonbacteria bacterium RIFCSPLOWO2_01_FULL_53_13</name>
    <dbReference type="NCBI Taxonomy" id="1798651"/>
    <lineage>
        <taxon>Bacteria</taxon>
        <taxon>Candidatus Liptoniibacteriota</taxon>
    </lineage>
</organism>
<dbReference type="AlphaFoldDB" id="A0A1G2CQI5"/>